<comment type="caution">
    <text evidence="1">The sequence shown here is derived from an EMBL/GenBank/DDBJ whole genome shotgun (WGS) entry which is preliminary data.</text>
</comment>
<gene>
    <name evidence="1" type="ORF">K8V05_17085</name>
</gene>
<dbReference type="EMBL" id="DYVS01000326">
    <property type="protein sequence ID" value="HJF72466.1"/>
    <property type="molecule type" value="Genomic_DNA"/>
</dbReference>
<dbReference type="Proteomes" id="UP000742098">
    <property type="component" value="Unassembled WGS sequence"/>
</dbReference>
<evidence type="ECO:0000313" key="2">
    <source>
        <dbReference type="Proteomes" id="UP000742098"/>
    </source>
</evidence>
<protein>
    <submittedName>
        <fullName evidence="1">Uncharacterized protein</fullName>
    </submittedName>
</protein>
<organism evidence="1 2">
    <name type="scientific">Butyricimonas virosa</name>
    <dbReference type="NCBI Taxonomy" id="544645"/>
    <lineage>
        <taxon>Bacteria</taxon>
        <taxon>Pseudomonadati</taxon>
        <taxon>Bacteroidota</taxon>
        <taxon>Bacteroidia</taxon>
        <taxon>Bacteroidales</taxon>
        <taxon>Odoribacteraceae</taxon>
        <taxon>Butyricimonas</taxon>
    </lineage>
</organism>
<proteinExistence type="predicted"/>
<name>A0A921H8S3_9BACT</name>
<evidence type="ECO:0000313" key="1">
    <source>
        <dbReference type="EMBL" id="HJF72466.1"/>
    </source>
</evidence>
<reference evidence="1" key="1">
    <citation type="journal article" date="2021" name="PeerJ">
        <title>Extensive microbial diversity within the chicken gut microbiome revealed by metagenomics and culture.</title>
        <authorList>
            <person name="Gilroy R."/>
            <person name="Ravi A."/>
            <person name="Getino M."/>
            <person name="Pursley I."/>
            <person name="Horton D.L."/>
            <person name="Alikhan N.F."/>
            <person name="Baker D."/>
            <person name="Gharbi K."/>
            <person name="Hall N."/>
            <person name="Watson M."/>
            <person name="Adriaenssens E.M."/>
            <person name="Foster-Nyarko E."/>
            <person name="Jarju S."/>
            <person name="Secka A."/>
            <person name="Antonio M."/>
            <person name="Oren A."/>
            <person name="Chaudhuri R.R."/>
            <person name="La Ragione R."/>
            <person name="Hildebrand F."/>
            <person name="Pallen M.J."/>
        </authorList>
    </citation>
    <scope>NUCLEOTIDE SEQUENCE</scope>
    <source>
        <strain evidence="1">6966</strain>
    </source>
</reference>
<reference evidence="1" key="2">
    <citation type="submission" date="2021-09" db="EMBL/GenBank/DDBJ databases">
        <authorList>
            <person name="Gilroy R."/>
        </authorList>
    </citation>
    <scope>NUCLEOTIDE SEQUENCE</scope>
    <source>
        <strain evidence="1">6966</strain>
    </source>
</reference>
<dbReference type="AlphaFoldDB" id="A0A921H8S3"/>
<accession>A0A921H8S3</accession>
<sequence>MATKYDTNWIMSTAQRMYEATLRYNSRFTIEKAIDRATERAKELNEALNNPACTIDEHDNIIELYDFSNIQSLSVYGSGMYCGD</sequence>